<name>A0A9Q4ZIL4_RHOHA</name>
<proteinExistence type="predicted"/>
<comment type="caution">
    <text evidence="2">The sequence shown here is derived from an EMBL/GenBank/DDBJ whole genome shotgun (WGS) entry which is preliminary data.</text>
</comment>
<accession>A0A9Q4ZIL4</accession>
<dbReference type="Proteomes" id="UP000603463">
    <property type="component" value="Unassembled WGS sequence"/>
</dbReference>
<dbReference type="AlphaFoldDB" id="A0A9Q4ZIL4"/>
<evidence type="ECO:0008006" key="4">
    <source>
        <dbReference type="Google" id="ProtNLM"/>
    </source>
</evidence>
<sequence length="107" mass="11688">MLFTNGETVTILRRDSAAAKYGDKSYVESHQIRNVGIDDTGSEIETDEHGRRAVVDRITMICPPGADILVTDKVELPDGRVCRVEGRPQRGRGPHSGTLVELVSIEG</sequence>
<protein>
    <recommendedName>
        <fullName evidence="4">Head-to-tail stopper</fullName>
    </recommendedName>
</protein>
<organism evidence="2 3">
    <name type="scientific">Rhodococcus hoagii</name>
    <name type="common">Corynebacterium equii</name>
    <dbReference type="NCBI Taxonomy" id="43767"/>
    <lineage>
        <taxon>Bacteria</taxon>
        <taxon>Bacillati</taxon>
        <taxon>Actinomycetota</taxon>
        <taxon>Actinomycetes</taxon>
        <taxon>Mycobacteriales</taxon>
        <taxon>Nocardiaceae</taxon>
        <taxon>Prescottella</taxon>
    </lineage>
</organism>
<evidence type="ECO:0000313" key="3">
    <source>
        <dbReference type="Proteomes" id="UP000603463"/>
    </source>
</evidence>
<feature type="region of interest" description="Disordered" evidence="1">
    <location>
        <begin position="85"/>
        <end position="107"/>
    </location>
</feature>
<evidence type="ECO:0000256" key="1">
    <source>
        <dbReference type="SAM" id="MobiDB-lite"/>
    </source>
</evidence>
<reference evidence="2" key="1">
    <citation type="journal article" date="2020" name="Environ. Microbiol.">
        <title>The novel and transferable erm(51) gene confers Macrolides, Lincosamides, and Streptogramins B (MLSB) resistance to clonal Rhodococcus equi in the environment.</title>
        <authorList>
            <person name="Huber L."/>
            <person name="Giguere S."/>
            <person name="Slovis N.M."/>
            <person name="Alvarez-Narvaez S."/>
            <person name="Hart K.A."/>
            <person name="Greiter M."/>
            <person name="Morris E.R.A."/>
            <person name="Cohen N.D."/>
        </authorList>
    </citation>
    <scope>NUCLEOTIDE SEQUENCE</scope>
    <source>
        <strain evidence="2">Lh_116_1</strain>
    </source>
</reference>
<dbReference type="EMBL" id="WVBC01000002">
    <property type="protein sequence ID" value="NKT77248.1"/>
    <property type="molecule type" value="Genomic_DNA"/>
</dbReference>
<evidence type="ECO:0000313" key="2">
    <source>
        <dbReference type="EMBL" id="NKT77248.1"/>
    </source>
</evidence>
<gene>
    <name evidence="2" type="ORF">GS882_03300</name>
</gene>